<accession>A0A8C7EPZ9</accession>
<evidence type="ECO:0000313" key="3">
    <source>
        <dbReference type="Ensembl" id="ENSNVIP00000014825.1"/>
    </source>
</evidence>
<dbReference type="Pfam" id="PF09072">
    <property type="entry name" value="TMA7"/>
    <property type="match status" value="1"/>
</dbReference>
<protein>
    <recommendedName>
        <fullName evidence="5">Coiled-coil domain-containing protein 72</fullName>
    </recommendedName>
</protein>
<organism evidence="3 4">
    <name type="scientific">Neovison vison</name>
    <name type="common">American mink</name>
    <name type="synonym">Mustela vison</name>
    <dbReference type="NCBI Taxonomy" id="452646"/>
    <lineage>
        <taxon>Eukaryota</taxon>
        <taxon>Metazoa</taxon>
        <taxon>Chordata</taxon>
        <taxon>Craniata</taxon>
        <taxon>Vertebrata</taxon>
        <taxon>Euteleostomi</taxon>
        <taxon>Mammalia</taxon>
        <taxon>Eutheria</taxon>
        <taxon>Laurasiatheria</taxon>
        <taxon>Carnivora</taxon>
        <taxon>Caniformia</taxon>
        <taxon>Musteloidea</taxon>
        <taxon>Mustelidae</taxon>
        <taxon>Mustelinae</taxon>
        <taxon>Neogale</taxon>
    </lineage>
</organism>
<feature type="region of interest" description="Disordered" evidence="2">
    <location>
        <begin position="1"/>
        <end position="71"/>
    </location>
</feature>
<feature type="compositionally biased region" description="Basic residues" evidence="2">
    <location>
        <begin position="1"/>
        <end position="12"/>
    </location>
</feature>
<name>A0A8C7EPZ9_NEOVI</name>
<dbReference type="AlphaFoldDB" id="A0A8C7EPZ9"/>
<evidence type="ECO:0000313" key="4">
    <source>
        <dbReference type="Proteomes" id="UP000694425"/>
    </source>
</evidence>
<evidence type="ECO:0000256" key="2">
    <source>
        <dbReference type="SAM" id="MobiDB-lite"/>
    </source>
</evidence>
<dbReference type="InterPro" id="IPR015157">
    <property type="entry name" value="TMA7"/>
</dbReference>
<feature type="compositionally biased region" description="Basic and acidic residues" evidence="2">
    <location>
        <begin position="13"/>
        <end position="27"/>
    </location>
</feature>
<sequence length="71" mass="8164">ISVCKGAKKKPLRHPEKQAKELDEIRHSSRKRSRVETEEKEEQNKLKELKAKVMQKGSLATDGIKKPAKKK</sequence>
<evidence type="ECO:0008006" key="5">
    <source>
        <dbReference type="Google" id="ProtNLM"/>
    </source>
</evidence>
<feature type="compositionally biased region" description="Basic and acidic residues" evidence="2">
    <location>
        <begin position="34"/>
        <end position="51"/>
    </location>
</feature>
<reference evidence="3" key="2">
    <citation type="submission" date="2025-09" db="UniProtKB">
        <authorList>
            <consortium name="Ensembl"/>
        </authorList>
    </citation>
    <scope>IDENTIFICATION</scope>
</reference>
<dbReference type="Ensembl" id="ENSNVIT00000017303.1">
    <property type="protein sequence ID" value="ENSNVIP00000014825.1"/>
    <property type="gene ID" value="ENSNVIG00000011641.1"/>
</dbReference>
<keyword evidence="4" id="KW-1185">Reference proteome</keyword>
<reference evidence="3" key="1">
    <citation type="submission" date="2025-08" db="UniProtKB">
        <authorList>
            <consortium name="Ensembl"/>
        </authorList>
    </citation>
    <scope>IDENTIFICATION</scope>
</reference>
<evidence type="ECO:0000256" key="1">
    <source>
        <dbReference type="ARBA" id="ARBA00006631"/>
    </source>
</evidence>
<dbReference type="Proteomes" id="UP000694425">
    <property type="component" value="Unplaced"/>
</dbReference>
<comment type="similarity">
    <text evidence="1">Belongs to the TMA7 family.</text>
</comment>
<proteinExistence type="inferred from homology"/>
<dbReference type="PANTHER" id="PTHR28632">
    <property type="entry name" value="TRANSLATION MACHINERY-ASSOCIATED PROTEIN 7"/>
    <property type="match status" value="1"/>
</dbReference>
<dbReference type="GeneTree" id="ENSGT01070000256197"/>